<feature type="region of interest" description="Disordered" evidence="2">
    <location>
        <begin position="129"/>
        <end position="379"/>
    </location>
</feature>
<keyword evidence="1" id="KW-0862">Zinc</keyword>
<name>A0ABR2GV24_9EUKA</name>
<feature type="compositionally biased region" description="Low complexity" evidence="2">
    <location>
        <begin position="152"/>
        <end position="184"/>
    </location>
</feature>
<feature type="compositionally biased region" description="Low complexity" evidence="2">
    <location>
        <begin position="193"/>
        <end position="211"/>
    </location>
</feature>
<keyword evidence="1" id="KW-0479">Metal-binding</keyword>
<organism evidence="5 6">
    <name type="scientific">Tritrichomonas musculus</name>
    <dbReference type="NCBI Taxonomy" id="1915356"/>
    <lineage>
        <taxon>Eukaryota</taxon>
        <taxon>Metamonada</taxon>
        <taxon>Parabasalia</taxon>
        <taxon>Tritrichomonadida</taxon>
        <taxon>Tritrichomonadidae</taxon>
        <taxon>Tritrichomonas</taxon>
    </lineage>
</organism>
<dbReference type="EMBL" id="JAPFFF010000407">
    <property type="protein sequence ID" value="KAK8834456.1"/>
    <property type="molecule type" value="Genomic_DNA"/>
</dbReference>
<evidence type="ECO:0000259" key="3">
    <source>
        <dbReference type="PROSITE" id="PS50157"/>
    </source>
</evidence>
<feature type="region of interest" description="Disordered" evidence="2">
    <location>
        <begin position="104"/>
        <end position="123"/>
    </location>
</feature>
<feature type="compositionally biased region" description="Low complexity" evidence="2">
    <location>
        <begin position="231"/>
        <end position="240"/>
    </location>
</feature>
<feature type="compositionally biased region" description="Basic residues" evidence="2">
    <location>
        <begin position="265"/>
        <end position="276"/>
    </location>
</feature>
<sequence>MSLEQDIIILKDEYALDDSKDDYTFFKPKRQIDKELKERVKEQYKVFLKSMSDKIRVSGSNPDSRIKAIIELVGLHKEEEEIVEEQDFDDDSIELLQDFGKSSADRMKEIAESRKKQEQEDRQRQYDLFHTHSQQQERTDQQSDHSRGRGYQGNRNQRSDNRNNNNNFDNNNHNNRNINNNRNNYKQNPKRTNSGPQQSPNQQNPHQQNRPTRFRSSDNSQTERQRGPTPNYKNLHNNENQNEKNTDNQGESVNEDNENPQFQRGRGRRRGQGRGRGRYERGRRGGRAPLGPRISVIESNDRTSNQTDQNNTDNIQATDNQHGRQQNPNYRRPNNNDIRGKRNNRSNRGNDRGNRGRRQQPRPNQEMIQQPQSNPIPPEEITYKEESTIEITPQLKHTLMIMDNQITPETSEQEILNIKWFHLEKLLNPINEENLEPGTLMNAPYLLVEFLIESFAIDQPEQFHCIEHKNFENKQLMHLNMPFPMPLTFQTEGDKIQVGFFNSSNFSSEEMNELCSTVLTTLSQRSMLVFTISEVDREVFSFSYLENLSKELDFIYLRSIPEENDEMETISFTIKIMKYNWSLEKETAIQNRIAEMFNDASIFECKKCGCTYSPSDGSKCYKTIHSGKRIPFPDTHEMELYDEAEDGQPVLLYCYTCCGEVEADAPGCVATEEENGSHEPFEETNSRMSIETLPIYS</sequence>
<reference evidence="5 6" key="1">
    <citation type="submission" date="2024-04" db="EMBL/GenBank/DDBJ databases">
        <title>Tritrichomonas musculus Genome.</title>
        <authorList>
            <person name="Alves-Ferreira E."/>
            <person name="Grigg M."/>
            <person name="Lorenzi H."/>
            <person name="Galac M."/>
        </authorList>
    </citation>
    <scope>NUCLEOTIDE SEQUENCE [LARGE SCALE GENOMIC DNA]</scope>
    <source>
        <strain evidence="5 6">EAF2021</strain>
    </source>
</reference>
<accession>A0ABR2GV24</accession>
<proteinExistence type="predicted"/>
<dbReference type="PANTHER" id="PTHR34925:SF2">
    <property type="entry name" value="PAZ DOMAIN-CONTAINING PROTEIN"/>
    <property type="match status" value="1"/>
</dbReference>
<feature type="compositionally biased region" description="Low complexity" evidence="2">
    <location>
        <begin position="302"/>
        <end position="336"/>
    </location>
</feature>
<keyword evidence="6" id="KW-1185">Reference proteome</keyword>
<dbReference type="InterPro" id="IPR013087">
    <property type="entry name" value="Znf_C2H2_type"/>
</dbReference>
<dbReference type="PROSITE" id="PS50157">
    <property type="entry name" value="ZINC_FINGER_C2H2_2"/>
    <property type="match status" value="1"/>
</dbReference>
<evidence type="ECO:0000256" key="1">
    <source>
        <dbReference type="PROSITE-ProRule" id="PRU00042"/>
    </source>
</evidence>
<dbReference type="EMBL" id="JAPFFF010000058">
    <property type="protein sequence ID" value="KAK8837778.1"/>
    <property type="molecule type" value="Genomic_DNA"/>
</dbReference>
<feature type="compositionally biased region" description="Basic and acidic residues" evidence="2">
    <location>
        <begin position="129"/>
        <end position="147"/>
    </location>
</feature>
<evidence type="ECO:0000313" key="4">
    <source>
        <dbReference type="EMBL" id="KAK8834456.1"/>
    </source>
</evidence>
<feature type="domain" description="C2H2-type" evidence="3">
    <location>
        <begin position="603"/>
        <end position="630"/>
    </location>
</feature>
<keyword evidence="1" id="KW-0863">Zinc-finger</keyword>
<evidence type="ECO:0000313" key="5">
    <source>
        <dbReference type="EMBL" id="KAK8837778.1"/>
    </source>
</evidence>
<gene>
    <name evidence="4" type="ORF">M9Y10_030597</name>
    <name evidence="5" type="ORF">M9Y10_036316</name>
</gene>
<evidence type="ECO:0000256" key="2">
    <source>
        <dbReference type="SAM" id="MobiDB-lite"/>
    </source>
</evidence>
<feature type="compositionally biased region" description="Basic and acidic residues" evidence="2">
    <location>
        <begin position="675"/>
        <end position="685"/>
    </location>
</feature>
<feature type="region of interest" description="Disordered" evidence="2">
    <location>
        <begin position="672"/>
        <end position="697"/>
    </location>
</feature>
<comment type="caution">
    <text evidence="5">The sequence shown here is derived from an EMBL/GenBank/DDBJ whole genome shotgun (WGS) entry which is preliminary data.</text>
</comment>
<dbReference type="PANTHER" id="PTHR34925">
    <property type="match status" value="1"/>
</dbReference>
<protein>
    <recommendedName>
        <fullName evidence="3">C2H2-type domain-containing protein</fullName>
    </recommendedName>
</protein>
<evidence type="ECO:0000313" key="6">
    <source>
        <dbReference type="Proteomes" id="UP001470230"/>
    </source>
</evidence>
<dbReference type="Proteomes" id="UP001470230">
    <property type="component" value="Unassembled WGS sequence"/>
</dbReference>